<proteinExistence type="predicted"/>
<accession>A0AAJ1V6G0</accession>
<evidence type="ECO:0000313" key="2">
    <source>
        <dbReference type="EMBL" id="MDM1071494.1"/>
    </source>
</evidence>
<comment type="caution">
    <text evidence="2">The sequence shown here is derived from an EMBL/GenBank/DDBJ whole genome shotgun (WGS) entry which is preliminary data.</text>
</comment>
<protein>
    <submittedName>
        <fullName evidence="2">DUF4209 domain-containing protein</fullName>
    </submittedName>
</protein>
<evidence type="ECO:0000259" key="1">
    <source>
        <dbReference type="Pfam" id="PF13910"/>
    </source>
</evidence>
<reference evidence="2" key="2">
    <citation type="journal article" date="2022" name="Sci. Total Environ.">
        <title>Prevalence, transmission, and molecular epidemiology of tet(X)-positive bacteria among humans, animals, and environmental niches in China: An epidemiological, and genomic-based study.</title>
        <authorList>
            <person name="Dong N."/>
            <person name="Zeng Y."/>
            <person name="Cai C."/>
            <person name="Sun C."/>
            <person name="Lu J."/>
            <person name="Liu C."/>
            <person name="Zhou H."/>
            <person name="Sun Q."/>
            <person name="Shu L."/>
            <person name="Wang H."/>
            <person name="Wang Y."/>
            <person name="Wang S."/>
            <person name="Wu C."/>
            <person name="Chan E.W."/>
            <person name="Chen G."/>
            <person name="Shen Z."/>
            <person name="Chen S."/>
            <person name="Zhang R."/>
        </authorList>
    </citation>
    <scope>NUCLEOTIDE SEQUENCE</scope>
    <source>
        <strain evidence="2">R655-4</strain>
    </source>
</reference>
<dbReference type="AlphaFoldDB" id="A0AAJ1V6G0"/>
<evidence type="ECO:0000313" key="3">
    <source>
        <dbReference type="Proteomes" id="UP001170959"/>
    </source>
</evidence>
<reference evidence="2" key="1">
    <citation type="submission" date="2020-06" db="EMBL/GenBank/DDBJ databases">
        <authorList>
            <person name="Dong N."/>
        </authorList>
    </citation>
    <scope>NUCLEOTIDE SEQUENCE</scope>
    <source>
        <strain evidence="2">R655-4</strain>
    </source>
</reference>
<dbReference type="RefSeq" id="WP_286491880.1">
    <property type="nucleotide sequence ID" value="NZ_JACAGJ010000001.1"/>
</dbReference>
<organism evidence="2 3">
    <name type="scientific">Empedobacter brevis</name>
    <dbReference type="NCBI Taxonomy" id="247"/>
    <lineage>
        <taxon>Bacteria</taxon>
        <taxon>Pseudomonadati</taxon>
        <taxon>Bacteroidota</taxon>
        <taxon>Flavobacteriia</taxon>
        <taxon>Flavobacteriales</taxon>
        <taxon>Weeksellaceae</taxon>
        <taxon>Empedobacter</taxon>
    </lineage>
</organism>
<gene>
    <name evidence="2" type="ORF">HX001_03180</name>
</gene>
<feature type="domain" description="DUF4209" evidence="1">
    <location>
        <begin position="517"/>
        <end position="605"/>
    </location>
</feature>
<dbReference type="Proteomes" id="UP001170959">
    <property type="component" value="Unassembled WGS sequence"/>
</dbReference>
<dbReference type="InterPro" id="IPR025209">
    <property type="entry name" value="DUF4209"/>
</dbReference>
<sequence length="615" mass="72815">MTEIEFNLDNIETLEDFYRAYDNKALELKKSEELLEPLLQFKKKSTSDEVIQKLQWEIEACLFEVRGNKLFSFSTSNGKNIGEILEYPDINEYQKTAFDFLINRANNSQSVYLQAKYNLLLWYSILKKNNVYAKKSSENFIKTINECLTRIKEGEYSYEIARLIENLLAIVNESKQNIAETKLLVETLLQNDNLNFWVKHEIIDEMFKYPKIFKSQDFTIANTIFNDQLKISTNELDDFSLINYYLPTAIKVAQKLKNNVKIWFEEIGNANLRLAEREIEDDRNWIKLDYYRAAIEAFRSCGNQIKKEQTEQLYFELKPKIKLDTFCVDFDEETISKLKEYQEEIKKFALALLKHPQEYIYSNLANGKYFPKIEDVRKVSKENRNNFLEFVVTLQFDNNKNISRKSVEDDEKRELLEIYGNRMRETFLPFMHYFFVYGIKSGHITAKSFLKYFARTTWIGKPYVRIDLGGELEEINWINQIAPAINEFFNQILAWGESKYYSPNFILCIDSLTLKIEGLFRNFSERLNVSTSKGKRNGVQEVLAHDIINNEIIREYFNEEDMLLFDYVFSNNGGLNLRNNIAHCFYSENEYHPDKMFLLLAVLLRLGKYNIEKQK</sequence>
<dbReference type="Pfam" id="PF13910">
    <property type="entry name" value="DUF4209"/>
    <property type="match status" value="1"/>
</dbReference>
<name>A0AAJ1V6G0_9FLAO</name>
<dbReference type="EMBL" id="JACAGJ010000001">
    <property type="protein sequence ID" value="MDM1071494.1"/>
    <property type="molecule type" value="Genomic_DNA"/>
</dbReference>